<gene>
    <name evidence="4" type="ORF">DBRI1063_LOCUS8491</name>
</gene>
<dbReference type="InterPro" id="IPR027484">
    <property type="entry name" value="PInositol-4-P-5-kinase_N"/>
</dbReference>
<proteinExistence type="predicted"/>
<dbReference type="AlphaFoldDB" id="A0A7S1Z133"/>
<feature type="compositionally biased region" description="Low complexity" evidence="2">
    <location>
        <begin position="213"/>
        <end position="228"/>
    </location>
</feature>
<dbReference type="Gene3D" id="3.30.810.10">
    <property type="entry name" value="2-Layer Sandwich"/>
    <property type="match status" value="1"/>
</dbReference>
<reference evidence="4" key="1">
    <citation type="submission" date="2021-01" db="EMBL/GenBank/DDBJ databases">
        <authorList>
            <person name="Corre E."/>
            <person name="Pelletier E."/>
            <person name="Niang G."/>
            <person name="Scheremetjew M."/>
            <person name="Finn R."/>
            <person name="Kale V."/>
            <person name="Holt S."/>
            <person name="Cochrane G."/>
            <person name="Meng A."/>
            <person name="Brown T."/>
            <person name="Cohen L."/>
        </authorList>
    </citation>
    <scope>NUCLEOTIDE SEQUENCE</scope>
    <source>
        <strain evidence="4">Pop2</strain>
    </source>
</reference>
<evidence type="ECO:0000256" key="1">
    <source>
        <dbReference type="PROSITE-ProRule" id="PRU00781"/>
    </source>
</evidence>
<feature type="domain" description="PIPK" evidence="3">
    <location>
        <begin position="401"/>
        <end position="838"/>
    </location>
</feature>
<name>A0A7S1Z133_9STRA</name>
<dbReference type="Pfam" id="PF01504">
    <property type="entry name" value="PIP5K"/>
    <property type="match status" value="1"/>
</dbReference>
<accession>A0A7S1Z133</accession>
<keyword evidence="1" id="KW-0547">Nucleotide-binding</keyword>
<dbReference type="InterPro" id="IPR002498">
    <property type="entry name" value="PInositol-4-P-4/5-kinase_core"/>
</dbReference>
<feature type="compositionally biased region" description="Polar residues" evidence="2">
    <location>
        <begin position="438"/>
        <end position="447"/>
    </location>
</feature>
<organism evidence="4">
    <name type="scientific">Ditylum brightwellii</name>
    <dbReference type="NCBI Taxonomy" id="49249"/>
    <lineage>
        <taxon>Eukaryota</taxon>
        <taxon>Sar</taxon>
        <taxon>Stramenopiles</taxon>
        <taxon>Ochrophyta</taxon>
        <taxon>Bacillariophyta</taxon>
        <taxon>Mediophyceae</taxon>
        <taxon>Lithodesmiophycidae</taxon>
        <taxon>Lithodesmiales</taxon>
        <taxon>Lithodesmiaceae</taxon>
        <taxon>Ditylum</taxon>
    </lineage>
</organism>
<keyword evidence="1" id="KW-0067">ATP-binding</keyword>
<dbReference type="Gene3D" id="3.30.800.10">
    <property type="entry name" value="Phosphatidylinositol Phosphate Kinase II Beta"/>
    <property type="match status" value="1"/>
</dbReference>
<dbReference type="InterPro" id="IPR027483">
    <property type="entry name" value="PInositol-4-P-4/5-kinase_C_sf"/>
</dbReference>
<keyword evidence="1" id="KW-0808">Transferase</keyword>
<evidence type="ECO:0000313" key="4">
    <source>
        <dbReference type="EMBL" id="CAD9325185.1"/>
    </source>
</evidence>
<dbReference type="EMBL" id="HBGN01013266">
    <property type="protein sequence ID" value="CAD9325185.1"/>
    <property type="molecule type" value="Transcribed_RNA"/>
</dbReference>
<protein>
    <recommendedName>
        <fullName evidence="3">PIPK domain-containing protein</fullName>
    </recommendedName>
</protein>
<dbReference type="GO" id="GO:0005886">
    <property type="term" value="C:plasma membrane"/>
    <property type="evidence" value="ECO:0007669"/>
    <property type="project" value="TreeGrafter"/>
</dbReference>
<sequence>MIALDTILAAIAYSASIIATIRTTSRLFYMTQHDGNIGLMDGPLILGPGDDDHDLPDDYKKRKKVSASPLWEASYAFQRAANLGLMYGGLEQLEAEEEDYMEEEEEEYSMRDFGFTLGERLYTKSINGGATTPPPCALFMMEEECQTSYQDAYFMDIGGGGRKTGSYKTFMQRRHRLGSSAISTKHSEKKQKKIKARKQKKEKDSSSSTELIPYSLSPYSYTNPTTTTKNDEEEEMEGVIYISSTDSITLSPTSYIYSTLSIPIYIGTTTFSVASTITSSILSSTWNSIVSSSRLCRILLGSIPIKRKRRRRRTWLRWRRRRQLRRQLALANNNNNGASGSGALEENGVNATTTVTMAATTTTSTATAEGEDMLAIVGEKQKRRLELQQQQLRKRQTKRRKKKYYQRFLEEGGLLDFTSTVNQIIRIPYTTAMTRRSSSIPYTTKTSNSDEENVKSGDNNKSARITAYAPKTFANLRSKFGISESSFRTSILNMGPYVSFQSNSKGAARVGGFFFFTRDGAYMIKTIKKGEVKTFLSMLPKYYRHMKRNSRRSLLTRFCGMYSIQIDDTSGKHSKKSAGKEHVFVVMNSVFPAEGSKFISERYDLKGSTVGRECSEEEKKKKGSNAVLKDNDLAREVNSMRRSQSSASFPTYGINIGARGKAALLTQLRRDVTFLQDCSVMDYSLLVGVVNLEGKAIVPFNFASDKSRRRMKRNGHERIIACMATPLGHLSAPPIYLGKKLISAWENMLSTVLTLPFPYYGAGDCGVDGGALSIIRGRRLGHRAIYYMGVIDFLQPWTVSKVLERDIKGLLGYDTKAISCNAPKDYAARFLDFIDSHVT</sequence>
<feature type="region of interest" description="Disordered" evidence="2">
    <location>
        <begin position="438"/>
        <end position="458"/>
    </location>
</feature>
<keyword evidence="1" id="KW-0418">Kinase</keyword>
<dbReference type="GO" id="GO:0005524">
    <property type="term" value="F:ATP binding"/>
    <property type="evidence" value="ECO:0007669"/>
    <property type="project" value="UniProtKB-UniRule"/>
</dbReference>
<dbReference type="PANTHER" id="PTHR23086">
    <property type="entry name" value="PHOSPHATIDYLINOSITOL-4-PHOSPHATE 5-KINASE"/>
    <property type="match status" value="1"/>
</dbReference>
<dbReference type="GO" id="GO:0016308">
    <property type="term" value="F:1-phosphatidylinositol-4-phosphate 5-kinase activity"/>
    <property type="evidence" value="ECO:0007669"/>
    <property type="project" value="TreeGrafter"/>
</dbReference>
<dbReference type="PANTHER" id="PTHR23086:SF8">
    <property type="entry name" value="PHOSPHATIDYLINOSITOL 5-PHOSPHATE 4-KINASE, ISOFORM A"/>
    <property type="match status" value="1"/>
</dbReference>
<feature type="compositionally biased region" description="Basic residues" evidence="2">
    <location>
        <begin position="187"/>
        <end position="200"/>
    </location>
</feature>
<dbReference type="GO" id="GO:0046854">
    <property type="term" value="P:phosphatidylinositol phosphate biosynthetic process"/>
    <property type="evidence" value="ECO:0007669"/>
    <property type="project" value="TreeGrafter"/>
</dbReference>
<feature type="region of interest" description="Disordered" evidence="2">
    <location>
        <begin position="178"/>
        <end position="232"/>
    </location>
</feature>
<evidence type="ECO:0000256" key="2">
    <source>
        <dbReference type="SAM" id="MobiDB-lite"/>
    </source>
</evidence>
<dbReference type="InterPro" id="IPR023610">
    <property type="entry name" value="PInositol-4/5-P-5/4-kinase"/>
</dbReference>
<dbReference type="CDD" id="cd00139">
    <property type="entry name" value="PIPKc"/>
    <property type="match status" value="1"/>
</dbReference>
<dbReference type="SMART" id="SM00330">
    <property type="entry name" value="PIPKc"/>
    <property type="match status" value="1"/>
</dbReference>
<dbReference type="PROSITE" id="PS51455">
    <property type="entry name" value="PIPK"/>
    <property type="match status" value="1"/>
</dbReference>
<dbReference type="SUPFAM" id="SSF56104">
    <property type="entry name" value="SAICAR synthase-like"/>
    <property type="match status" value="1"/>
</dbReference>
<evidence type="ECO:0000259" key="3">
    <source>
        <dbReference type="PROSITE" id="PS51455"/>
    </source>
</evidence>